<keyword evidence="1" id="KW-0472">Membrane</keyword>
<comment type="caution">
    <text evidence="2">The sequence shown here is derived from an EMBL/GenBank/DDBJ whole genome shotgun (WGS) entry which is preliminary data.</text>
</comment>
<dbReference type="Proteomes" id="UP000594638">
    <property type="component" value="Unassembled WGS sequence"/>
</dbReference>
<dbReference type="EMBL" id="CACTIH010009231">
    <property type="protein sequence ID" value="CAA3027998.1"/>
    <property type="molecule type" value="Genomic_DNA"/>
</dbReference>
<keyword evidence="3" id="KW-1185">Reference proteome</keyword>
<protein>
    <submittedName>
        <fullName evidence="2">Mitochondrial import inner membrane translocase subunit TIM22-4-like isoform X1</fullName>
    </submittedName>
</protein>
<name>A0A8S0V4A5_OLEEU</name>
<organism evidence="2 3">
    <name type="scientific">Olea europaea subsp. europaea</name>
    <dbReference type="NCBI Taxonomy" id="158383"/>
    <lineage>
        <taxon>Eukaryota</taxon>
        <taxon>Viridiplantae</taxon>
        <taxon>Streptophyta</taxon>
        <taxon>Embryophyta</taxon>
        <taxon>Tracheophyta</taxon>
        <taxon>Spermatophyta</taxon>
        <taxon>Magnoliopsida</taxon>
        <taxon>eudicotyledons</taxon>
        <taxon>Gunneridae</taxon>
        <taxon>Pentapetalae</taxon>
        <taxon>asterids</taxon>
        <taxon>lamiids</taxon>
        <taxon>Lamiales</taxon>
        <taxon>Oleaceae</taxon>
        <taxon>Oleeae</taxon>
        <taxon>Olea</taxon>
    </lineage>
</organism>
<reference evidence="2 3" key="1">
    <citation type="submission" date="2019-12" db="EMBL/GenBank/DDBJ databases">
        <authorList>
            <person name="Alioto T."/>
            <person name="Alioto T."/>
            <person name="Gomez Garrido J."/>
        </authorList>
    </citation>
    <scope>NUCLEOTIDE SEQUENCE [LARGE SCALE GENOMIC DNA]</scope>
</reference>
<feature type="non-terminal residue" evidence="2">
    <location>
        <position position="1"/>
    </location>
</feature>
<keyword evidence="1" id="KW-0812">Transmembrane</keyword>
<evidence type="ECO:0000256" key="1">
    <source>
        <dbReference type="SAM" id="Phobius"/>
    </source>
</evidence>
<feature type="transmembrane region" description="Helical" evidence="1">
    <location>
        <begin position="31"/>
        <end position="51"/>
    </location>
</feature>
<proteinExistence type="predicted"/>
<evidence type="ECO:0000313" key="2">
    <source>
        <dbReference type="EMBL" id="CAA3027998.1"/>
    </source>
</evidence>
<keyword evidence="1" id="KW-1133">Transmembrane helix</keyword>
<feature type="non-terminal residue" evidence="2">
    <location>
        <position position="100"/>
    </location>
</feature>
<accession>A0A8S0V4A5</accession>
<sequence length="100" mass="11726">WSYLNKYTPSKSSINLISHVKMNFWNRNHLFVNRVIEGGLGLFMGLFLGALDIPIMQDEMTGSKYSLYTYSLTKSKGRFLYPLERCERSQTERARSYRTT</sequence>
<dbReference type="AlphaFoldDB" id="A0A8S0V4A5"/>
<gene>
    <name evidence="2" type="ORF">OLEA9_A109605</name>
</gene>
<dbReference type="Gramene" id="OE9A109605T1">
    <property type="protein sequence ID" value="OE9A109605C1"/>
    <property type="gene ID" value="OE9A109605"/>
</dbReference>
<evidence type="ECO:0000313" key="3">
    <source>
        <dbReference type="Proteomes" id="UP000594638"/>
    </source>
</evidence>